<evidence type="ECO:0000259" key="6">
    <source>
        <dbReference type="Pfam" id="PF04082"/>
    </source>
</evidence>
<dbReference type="GeneID" id="28836563"/>
<sequence>MQPLAYHNPLAVDFLQGYEQQNFTYPILGPNSNGPLQAVTNMESLLQFSPSLEGNPVRTEDSPPFSVEQPVMSPVISASTLFSASTLAEDSKQLLICLYFDHIQPIFPMFRKPMFHQRFHENQIPESLLNAMFAMSSRFVPTSDVFRVFGKFSTPWENFAKLAHQQSHNRLEENSAICLDDIKTACLLAIHEYTNYPGRKAWMYVGNAVRLSLASRLHQIDIKGNSCGLSDADREEWRFVWWAIWKLDSTINVTAVMPFGIDCHTIGSALVSTTVADFTNGITKQSTGTLLDTDSAKSWRAVREMQSLDPGDGFNIHLLAVSLLRGVSQCQQRLYANSTPEEIARMMALRNTFSCMRLALPAWYFNAAKRPSEQFHSHRHRLETIIMFHTAHLIINEPVRTLGTEQAHRITGDSLSCWQSSITYAEDLAGVFHHWESEYFAVADPVISCAIWHAHCGLTIHKMSFTDDGNSEVATRIDNALDLLSISLENFARWWQIARILQDSLKVFQMWSWVHLDVSKITEVVAQIRRAINPDSVEPGVVDVSLICSSIPDDTLDGNEENRVWTTDILE</sequence>
<evidence type="ECO:0000256" key="4">
    <source>
        <dbReference type="ARBA" id="ARBA00023163"/>
    </source>
</evidence>
<dbReference type="GO" id="GO:0000981">
    <property type="term" value="F:DNA-binding transcription factor activity, RNA polymerase II-specific"/>
    <property type="evidence" value="ECO:0007669"/>
    <property type="project" value="InterPro"/>
</dbReference>
<reference evidence="8" key="2">
    <citation type="journal article" date="2018" name="Nat. Commun.">
        <title>Extreme sensitivity to ultraviolet light in the fungal pathogen causing white-nose syndrome of bats.</title>
        <authorList>
            <person name="Palmer J.M."/>
            <person name="Drees K.P."/>
            <person name="Foster J.T."/>
            <person name="Lindner D.L."/>
        </authorList>
    </citation>
    <scope>NUCLEOTIDE SEQUENCE [LARGE SCALE GENOMIC DNA]</scope>
    <source>
        <strain evidence="8">UAMH 10579</strain>
    </source>
</reference>
<dbReference type="CDD" id="cd12148">
    <property type="entry name" value="fungal_TF_MHR"/>
    <property type="match status" value="1"/>
</dbReference>
<dbReference type="GO" id="GO:0005634">
    <property type="term" value="C:nucleus"/>
    <property type="evidence" value="ECO:0007669"/>
    <property type="project" value="UniProtKB-SubCell"/>
</dbReference>
<dbReference type="RefSeq" id="XP_059319844.1">
    <property type="nucleotide sequence ID" value="XM_059463512.1"/>
</dbReference>
<name>A0A1B8GR68_9PEZI</name>
<dbReference type="PANTHER" id="PTHR47338">
    <property type="entry name" value="ZN(II)2CYS6 TRANSCRIPTION FACTOR (EUROFUNG)-RELATED"/>
    <property type="match status" value="1"/>
</dbReference>
<keyword evidence="3" id="KW-0805">Transcription regulation</keyword>
<evidence type="ECO:0000313" key="7">
    <source>
        <dbReference type="EMBL" id="OBT98323.2"/>
    </source>
</evidence>
<accession>A0A1B8GR68</accession>
<dbReference type="GO" id="GO:0003677">
    <property type="term" value="F:DNA binding"/>
    <property type="evidence" value="ECO:0007669"/>
    <property type="project" value="InterPro"/>
</dbReference>
<protein>
    <recommendedName>
        <fullName evidence="6">Xylanolytic transcriptional activator regulatory domain-containing protein</fullName>
    </recommendedName>
</protein>
<organism evidence="7 8">
    <name type="scientific">Pseudogymnoascus verrucosus</name>
    <dbReference type="NCBI Taxonomy" id="342668"/>
    <lineage>
        <taxon>Eukaryota</taxon>
        <taxon>Fungi</taxon>
        <taxon>Dikarya</taxon>
        <taxon>Ascomycota</taxon>
        <taxon>Pezizomycotina</taxon>
        <taxon>Leotiomycetes</taxon>
        <taxon>Thelebolales</taxon>
        <taxon>Thelebolaceae</taxon>
        <taxon>Pseudogymnoascus</taxon>
    </lineage>
</organism>
<dbReference type="EMBL" id="KV460217">
    <property type="protein sequence ID" value="OBT98323.2"/>
    <property type="molecule type" value="Genomic_DNA"/>
</dbReference>
<comment type="subcellular location">
    <subcellularLocation>
        <location evidence="1">Nucleus</location>
    </subcellularLocation>
</comment>
<dbReference type="GO" id="GO:0006351">
    <property type="term" value="P:DNA-templated transcription"/>
    <property type="evidence" value="ECO:0007669"/>
    <property type="project" value="InterPro"/>
</dbReference>
<evidence type="ECO:0000256" key="1">
    <source>
        <dbReference type="ARBA" id="ARBA00004123"/>
    </source>
</evidence>
<keyword evidence="4" id="KW-0804">Transcription</keyword>
<evidence type="ECO:0000256" key="5">
    <source>
        <dbReference type="ARBA" id="ARBA00023242"/>
    </source>
</evidence>
<dbReference type="AlphaFoldDB" id="A0A1B8GR68"/>
<keyword evidence="8" id="KW-1185">Reference proteome</keyword>
<keyword evidence="5" id="KW-0539">Nucleus</keyword>
<evidence type="ECO:0000256" key="3">
    <source>
        <dbReference type="ARBA" id="ARBA00023015"/>
    </source>
</evidence>
<dbReference type="GO" id="GO:0008270">
    <property type="term" value="F:zinc ion binding"/>
    <property type="evidence" value="ECO:0007669"/>
    <property type="project" value="InterPro"/>
</dbReference>
<proteinExistence type="predicted"/>
<gene>
    <name evidence="7" type="ORF">VE01_03177</name>
</gene>
<reference evidence="7 8" key="1">
    <citation type="submission" date="2016-03" db="EMBL/GenBank/DDBJ databases">
        <title>Comparative genomics of Pseudogymnoascus destructans, the fungus causing white-nose syndrome of bats.</title>
        <authorList>
            <person name="Palmer J.M."/>
            <person name="Drees K.P."/>
            <person name="Foster J.T."/>
            <person name="Lindner D.L."/>
        </authorList>
    </citation>
    <scope>NUCLEOTIDE SEQUENCE [LARGE SCALE GENOMIC DNA]</scope>
    <source>
        <strain evidence="7 8">UAMH 10579</strain>
    </source>
</reference>
<dbReference type="Pfam" id="PF04082">
    <property type="entry name" value="Fungal_trans"/>
    <property type="match status" value="1"/>
</dbReference>
<evidence type="ECO:0000256" key="2">
    <source>
        <dbReference type="ARBA" id="ARBA00022723"/>
    </source>
</evidence>
<dbReference type="Proteomes" id="UP000091956">
    <property type="component" value="Unassembled WGS sequence"/>
</dbReference>
<evidence type="ECO:0000313" key="8">
    <source>
        <dbReference type="Proteomes" id="UP000091956"/>
    </source>
</evidence>
<dbReference type="InterPro" id="IPR007219">
    <property type="entry name" value="XnlR_reg_dom"/>
</dbReference>
<dbReference type="InterPro" id="IPR050815">
    <property type="entry name" value="TF_fung"/>
</dbReference>
<keyword evidence="2" id="KW-0479">Metal-binding</keyword>
<feature type="domain" description="Xylanolytic transcriptional activator regulatory" evidence="6">
    <location>
        <begin position="98"/>
        <end position="270"/>
    </location>
</feature>
<dbReference type="STRING" id="342668.A0A1B8GR68"/>
<dbReference type="PANTHER" id="PTHR47338:SF5">
    <property type="entry name" value="ZN(II)2CYS6 TRANSCRIPTION FACTOR (EUROFUNG)"/>
    <property type="match status" value="1"/>
</dbReference>